<dbReference type="Pfam" id="PF00534">
    <property type="entry name" value="Glycos_transf_1"/>
    <property type="match status" value="1"/>
</dbReference>
<dbReference type="Gene3D" id="3.40.50.2000">
    <property type="entry name" value="Glycogen Phosphorylase B"/>
    <property type="match status" value="1"/>
</dbReference>
<dbReference type="GO" id="GO:0046481">
    <property type="term" value="F:digalactosyldiacylglycerol synthase activity"/>
    <property type="evidence" value="ECO:0007669"/>
    <property type="project" value="InterPro"/>
</dbReference>
<protein>
    <submittedName>
        <fullName evidence="5">Digalactosyldiacylglycerol synthase</fullName>
    </submittedName>
</protein>
<dbReference type="Proteomes" id="UP000219621">
    <property type="component" value="Unassembled WGS sequence"/>
</dbReference>
<evidence type="ECO:0000256" key="2">
    <source>
        <dbReference type="ARBA" id="ARBA00022679"/>
    </source>
</evidence>
<keyword evidence="2" id="KW-0808">Transferase</keyword>
<dbReference type="GO" id="GO:0016020">
    <property type="term" value="C:membrane"/>
    <property type="evidence" value="ECO:0007669"/>
    <property type="project" value="UniProtKB-SubCell"/>
</dbReference>
<name>A0A286GWK4_9PROT</name>
<comment type="subcellular location">
    <subcellularLocation>
        <location evidence="1">Membrane</location>
    </subcellularLocation>
</comment>
<keyword evidence="3" id="KW-0472">Membrane</keyword>
<keyword evidence="6" id="KW-1185">Reference proteome</keyword>
<reference evidence="6" key="1">
    <citation type="submission" date="2017-09" db="EMBL/GenBank/DDBJ databases">
        <authorList>
            <person name="Varghese N."/>
            <person name="Submissions S."/>
        </authorList>
    </citation>
    <scope>NUCLEOTIDE SEQUENCE [LARGE SCALE GENOMIC DNA]</scope>
    <source>
        <strain evidence="6">USBA 140</strain>
    </source>
</reference>
<proteinExistence type="predicted"/>
<evidence type="ECO:0000256" key="1">
    <source>
        <dbReference type="ARBA" id="ARBA00004370"/>
    </source>
</evidence>
<dbReference type="PANTHER" id="PTHR46132">
    <property type="entry name" value="DIGALACTOSYLDIACYLGLYCEROL SYNTHASE 2, CHLOROPLASTIC"/>
    <property type="match status" value="1"/>
</dbReference>
<dbReference type="EMBL" id="OCNJ01000010">
    <property type="protein sequence ID" value="SOD99927.1"/>
    <property type="molecule type" value="Genomic_DNA"/>
</dbReference>
<evidence type="ECO:0000256" key="3">
    <source>
        <dbReference type="ARBA" id="ARBA00023136"/>
    </source>
</evidence>
<evidence type="ECO:0000313" key="5">
    <source>
        <dbReference type="EMBL" id="SOD99927.1"/>
    </source>
</evidence>
<accession>A0A286GWK4</accession>
<dbReference type="InterPro" id="IPR044525">
    <property type="entry name" value="DGDG1/2"/>
</dbReference>
<gene>
    <name evidence="5" type="ORF">SAMN05421508_110111</name>
</gene>
<organism evidence="5 6">
    <name type="scientific">Caenispirillum bisanense</name>
    <dbReference type="NCBI Taxonomy" id="414052"/>
    <lineage>
        <taxon>Bacteria</taxon>
        <taxon>Pseudomonadati</taxon>
        <taxon>Pseudomonadota</taxon>
        <taxon>Alphaproteobacteria</taxon>
        <taxon>Rhodospirillales</taxon>
        <taxon>Novispirillaceae</taxon>
        <taxon>Caenispirillum</taxon>
    </lineage>
</organism>
<dbReference type="PANTHER" id="PTHR46132:SF1">
    <property type="entry name" value="DIGALACTOSYLDIACYLGLYCEROL SYNTHASE 2, CHLOROPLASTIC"/>
    <property type="match status" value="1"/>
</dbReference>
<dbReference type="OrthoDB" id="7673816at2"/>
<evidence type="ECO:0000313" key="6">
    <source>
        <dbReference type="Proteomes" id="UP000219621"/>
    </source>
</evidence>
<dbReference type="InterPro" id="IPR001296">
    <property type="entry name" value="Glyco_trans_1"/>
</dbReference>
<feature type="domain" description="Glycosyl transferase family 1" evidence="4">
    <location>
        <begin position="227"/>
        <end position="327"/>
    </location>
</feature>
<evidence type="ECO:0000259" key="4">
    <source>
        <dbReference type="Pfam" id="PF00534"/>
    </source>
</evidence>
<dbReference type="SUPFAM" id="SSF53756">
    <property type="entry name" value="UDP-Glycosyltransferase/glycogen phosphorylase"/>
    <property type="match status" value="1"/>
</dbReference>
<sequence length="388" mass="42802">MWFIPRPSRRVPGPPVDIVVLTTAALPWRTGPSIFSLWHAGGLAALGHRVAYGVPWLDAASQKRLWGEVLFADEDAQADWLRAEAQRLGVPPLPEVFFFDGVFSRSMFSIFITEDAFAAAPPARAILVQEPEHFGWLPVTSPRRRVAADKVVGIVMTNYGYYIRRPGRPDRAVFAAGVERTHKQLMRRFTDVVVPLSPALDLRGLEDMTEWRQVTGVLRAFAEVPPVAEGDDGVYFLGRLTWDKGLRDVIDAAARLDVPVDVYGEGPDQAAIRAAAAEAGAPLRFLGGTASPWEVMRPYRVFFNPSLSEVLCSTTAEALVAGRHVVLPRCPANEPFYDLPNVHLYDTPAEMDAALRHARTAAVEPPTVARARFDWEAVCRSVADLLLS</sequence>
<dbReference type="AlphaFoldDB" id="A0A286GWK4"/>